<feature type="compositionally biased region" description="Basic and acidic residues" evidence="1">
    <location>
        <begin position="96"/>
        <end position="116"/>
    </location>
</feature>
<feature type="compositionally biased region" description="Basic residues" evidence="1">
    <location>
        <begin position="79"/>
        <end position="94"/>
    </location>
</feature>
<proteinExistence type="predicted"/>
<dbReference type="AlphaFoldDB" id="A0A6J4U9J2"/>
<protein>
    <submittedName>
        <fullName evidence="2">ABC transporter involved in cytochrome c biogenesis, CcmB subunit</fullName>
    </submittedName>
</protein>
<name>A0A6J4U9J2_9SPHN</name>
<evidence type="ECO:0000256" key="1">
    <source>
        <dbReference type="SAM" id="MobiDB-lite"/>
    </source>
</evidence>
<feature type="region of interest" description="Disordered" evidence="1">
    <location>
        <begin position="29"/>
        <end position="213"/>
    </location>
</feature>
<evidence type="ECO:0000313" key="2">
    <source>
        <dbReference type="EMBL" id="CAA9544604.1"/>
    </source>
</evidence>
<feature type="compositionally biased region" description="Basic and acidic residues" evidence="1">
    <location>
        <begin position="165"/>
        <end position="186"/>
    </location>
</feature>
<organism evidence="2">
    <name type="scientific">uncultured Sphingosinicella sp</name>
    <dbReference type="NCBI Taxonomy" id="478748"/>
    <lineage>
        <taxon>Bacteria</taxon>
        <taxon>Pseudomonadati</taxon>
        <taxon>Pseudomonadota</taxon>
        <taxon>Alphaproteobacteria</taxon>
        <taxon>Sphingomonadales</taxon>
        <taxon>Sphingosinicellaceae</taxon>
        <taxon>Sphingosinicella</taxon>
        <taxon>environmental samples</taxon>
    </lineage>
</organism>
<feature type="non-terminal residue" evidence="2">
    <location>
        <position position="1"/>
    </location>
</feature>
<feature type="non-terminal residue" evidence="2">
    <location>
        <position position="213"/>
    </location>
</feature>
<dbReference type="EMBL" id="CADCWD010000081">
    <property type="protein sequence ID" value="CAA9544604.1"/>
    <property type="molecule type" value="Genomic_DNA"/>
</dbReference>
<feature type="compositionally biased region" description="Basic and acidic residues" evidence="1">
    <location>
        <begin position="204"/>
        <end position="213"/>
    </location>
</feature>
<sequence>DGSHPAGTEACGERRHCVAAAYLLPARRNPLPVRGWAGSPAARSHGRRRPLDGGLARGFAPRRSPRRARSSGRSARSARAARRQRGGGRSRQAHRPLAELRAAADARRHPGRRLDEAAAGGAAQGRDRPPGGHARPHRAHLDGRSPYRGPARHRRDGGAPHAATRRADPDLRRGHDRTGFRNRRDQASGGRLPAPHRGRPIRNGRSDPRLPGL</sequence>
<gene>
    <name evidence="2" type="ORF">AVDCRST_MAG23-2414</name>
</gene>
<reference evidence="2" key="1">
    <citation type="submission" date="2020-02" db="EMBL/GenBank/DDBJ databases">
        <authorList>
            <person name="Meier V. D."/>
        </authorList>
    </citation>
    <scope>NUCLEOTIDE SEQUENCE</scope>
    <source>
        <strain evidence="2">AVDCRST_MAG23</strain>
    </source>
</reference>
<accession>A0A6J4U9J2</accession>